<sequence>MGQIFTCNIPPYSHHNIVRFARRLTALFLWPSCETSREVTHTSATSTRAHLTANSKEPHLQEETTKRVMSLHTALLCGPHMKTSRQPMWDLPRMSQSPIPRDSSFSMRPQPMWDLPRVSQSPPRDLSSSMRLTALLCGPHAKTSRPQPMWDLPRVHNHPFRDSSSSMRLTALLCGPHVKTSGQDVTKWYQSHSIAVQDGGANLIEDDESLRGRGHNAFCGLLQVGFFETGS</sequence>
<dbReference type="EMBL" id="BKCJ010007432">
    <property type="protein sequence ID" value="GEU77230.1"/>
    <property type="molecule type" value="Genomic_DNA"/>
</dbReference>
<gene>
    <name evidence="2" type="ORF">Tci_049208</name>
</gene>
<name>A0A6L2MTT1_TANCI</name>
<dbReference type="AlphaFoldDB" id="A0A6L2MTT1"/>
<reference evidence="2" key="1">
    <citation type="journal article" date="2019" name="Sci. Rep.">
        <title>Draft genome of Tanacetum cinerariifolium, the natural source of mosquito coil.</title>
        <authorList>
            <person name="Yamashiro T."/>
            <person name="Shiraishi A."/>
            <person name="Satake H."/>
            <person name="Nakayama K."/>
        </authorList>
    </citation>
    <scope>NUCLEOTIDE SEQUENCE</scope>
</reference>
<comment type="caution">
    <text evidence="2">The sequence shown here is derived from an EMBL/GenBank/DDBJ whole genome shotgun (WGS) entry which is preliminary data.</text>
</comment>
<organism evidence="2">
    <name type="scientific">Tanacetum cinerariifolium</name>
    <name type="common">Dalmatian daisy</name>
    <name type="synonym">Chrysanthemum cinerariifolium</name>
    <dbReference type="NCBI Taxonomy" id="118510"/>
    <lineage>
        <taxon>Eukaryota</taxon>
        <taxon>Viridiplantae</taxon>
        <taxon>Streptophyta</taxon>
        <taxon>Embryophyta</taxon>
        <taxon>Tracheophyta</taxon>
        <taxon>Spermatophyta</taxon>
        <taxon>Magnoliopsida</taxon>
        <taxon>eudicotyledons</taxon>
        <taxon>Gunneridae</taxon>
        <taxon>Pentapetalae</taxon>
        <taxon>asterids</taxon>
        <taxon>campanulids</taxon>
        <taxon>Asterales</taxon>
        <taxon>Asteraceae</taxon>
        <taxon>Asteroideae</taxon>
        <taxon>Anthemideae</taxon>
        <taxon>Anthemidinae</taxon>
        <taxon>Tanacetum</taxon>
    </lineage>
</organism>
<feature type="region of interest" description="Disordered" evidence="1">
    <location>
        <begin position="41"/>
        <end position="64"/>
    </location>
</feature>
<feature type="compositionally biased region" description="Polar residues" evidence="1">
    <location>
        <begin position="41"/>
        <end position="55"/>
    </location>
</feature>
<evidence type="ECO:0000256" key="1">
    <source>
        <dbReference type="SAM" id="MobiDB-lite"/>
    </source>
</evidence>
<accession>A0A6L2MTT1</accession>
<evidence type="ECO:0000313" key="2">
    <source>
        <dbReference type="EMBL" id="GEU77230.1"/>
    </source>
</evidence>
<proteinExistence type="predicted"/>
<protein>
    <submittedName>
        <fullName evidence="2">Uncharacterized protein</fullName>
    </submittedName>
</protein>